<evidence type="ECO:0000313" key="6">
    <source>
        <dbReference type="EMBL" id="SNZ21461.1"/>
    </source>
</evidence>
<evidence type="ECO:0000256" key="2">
    <source>
        <dbReference type="ARBA" id="ARBA00023002"/>
    </source>
</evidence>
<feature type="domain" description="Peptide methionine sulphoxide reductase MsrA" evidence="5">
    <location>
        <begin position="6"/>
        <end position="139"/>
    </location>
</feature>
<comment type="catalytic activity">
    <reaction evidence="4">
        <text>[thioredoxin]-disulfide + L-methionine + H2O = L-methionine (S)-S-oxide + [thioredoxin]-dithiol</text>
        <dbReference type="Rhea" id="RHEA:19993"/>
        <dbReference type="Rhea" id="RHEA-COMP:10698"/>
        <dbReference type="Rhea" id="RHEA-COMP:10700"/>
        <dbReference type="ChEBI" id="CHEBI:15377"/>
        <dbReference type="ChEBI" id="CHEBI:29950"/>
        <dbReference type="ChEBI" id="CHEBI:50058"/>
        <dbReference type="ChEBI" id="CHEBI:57844"/>
        <dbReference type="ChEBI" id="CHEBI:58772"/>
        <dbReference type="EC" id="1.8.4.11"/>
    </reaction>
</comment>
<dbReference type="RefSeq" id="WP_097155836.1">
    <property type="nucleotide sequence ID" value="NZ_OBEL01000008.1"/>
</dbReference>
<evidence type="ECO:0000256" key="1">
    <source>
        <dbReference type="ARBA" id="ARBA00012502"/>
    </source>
</evidence>
<dbReference type="InterPro" id="IPR002569">
    <property type="entry name" value="Met_Sox_Rdtase_MsrA_dom"/>
</dbReference>
<dbReference type="Gene3D" id="3.30.1060.10">
    <property type="entry name" value="Peptide methionine sulphoxide reductase MsrA"/>
    <property type="match status" value="1"/>
</dbReference>
<protein>
    <recommendedName>
        <fullName evidence="1">peptide-methionine (S)-S-oxide reductase</fullName>
        <ecNumber evidence="1">1.8.4.11</ecNumber>
    </recommendedName>
</protein>
<reference evidence="6 7" key="1">
    <citation type="submission" date="2017-09" db="EMBL/GenBank/DDBJ databases">
        <authorList>
            <person name="Ehlers B."/>
            <person name="Leendertz F.H."/>
        </authorList>
    </citation>
    <scope>NUCLEOTIDE SEQUENCE [LARGE SCALE GENOMIC DNA]</scope>
    <source>
        <strain evidence="6 7">DSM 18289</strain>
    </source>
</reference>
<keyword evidence="2" id="KW-0560">Oxidoreductase</keyword>
<sequence length="164" mass="18832">MVLVGFGGGCHWCTEAVFQPLVGVRAVRQGFIRSDAPFDSWSEAVEVEFDPELISLRDLISVHLATHASISEHKMRGKYRSAAYVFDTDQQMDCERIIADIGSEAQTDFITQVLMHRGFKSSDERFHNYYQSKPEKPFCQAYIEPKLAKLRTQYKQLLQGEHDR</sequence>
<dbReference type="OrthoDB" id="4174719at2"/>
<evidence type="ECO:0000256" key="3">
    <source>
        <dbReference type="ARBA" id="ARBA00047806"/>
    </source>
</evidence>
<dbReference type="Pfam" id="PF01625">
    <property type="entry name" value="PMSR"/>
    <property type="match status" value="1"/>
</dbReference>
<comment type="catalytic activity">
    <reaction evidence="3">
        <text>L-methionyl-[protein] + [thioredoxin]-disulfide + H2O = L-methionyl-(S)-S-oxide-[protein] + [thioredoxin]-dithiol</text>
        <dbReference type="Rhea" id="RHEA:14217"/>
        <dbReference type="Rhea" id="RHEA-COMP:10698"/>
        <dbReference type="Rhea" id="RHEA-COMP:10700"/>
        <dbReference type="Rhea" id="RHEA-COMP:12313"/>
        <dbReference type="Rhea" id="RHEA-COMP:12315"/>
        <dbReference type="ChEBI" id="CHEBI:15377"/>
        <dbReference type="ChEBI" id="CHEBI:16044"/>
        <dbReference type="ChEBI" id="CHEBI:29950"/>
        <dbReference type="ChEBI" id="CHEBI:44120"/>
        <dbReference type="ChEBI" id="CHEBI:50058"/>
        <dbReference type="EC" id="1.8.4.11"/>
    </reaction>
</comment>
<dbReference type="GO" id="GO:0008113">
    <property type="term" value="F:peptide-methionine (S)-S-oxide reductase activity"/>
    <property type="evidence" value="ECO:0007669"/>
    <property type="project" value="UniProtKB-EC"/>
</dbReference>
<organism evidence="6 7">
    <name type="scientific">Cohaesibacter gelatinilyticus</name>
    <dbReference type="NCBI Taxonomy" id="372072"/>
    <lineage>
        <taxon>Bacteria</taxon>
        <taxon>Pseudomonadati</taxon>
        <taxon>Pseudomonadota</taxon>
        <taxon>Alphaproteobacteria</taxon>
        <taxon>Hyphomicrobiales</taxon>
        <taxon>Cohaesibacteraceae</taxon>
    </lineage>
</organism>
<evidence type="ECO:0000256" key="4">
    <source>
        <dbReference type="ARBA" id="ARBA00048782"/>
    </source>
</evidence>
<dbReference type="AlphaFoldDB" id="A0A285PNI1"/>
<dbReference type="SUPFAM" id="SSF55068">
    <property type="entry name" value="Peptide methionine sulfoxide reductase"/>
    <property type="match status" value="1"/>
</dbReference>
<accession>A0A285PNI1</accession>
<gene>
    <name evidence="6" type="ORF">SAMN06265368_4582</name>
</gene>
<dbReference type="PANTHER" id="PTHR43774">
    <property type="entry name" value="PEPTIDE METHIONINE SULFOXIDE REDUCTASE"/>
    <property type="match status" value="1"/>
</dbReference>
<proteinExistence type="predicted"/>
<dbReference type="InterPro" id="IPR036509">
    <property type="entry name" value="Met_Sox_Rdtase_MsrA_sf"/>
</dbReference>
<dbReference type="EMBL" id="OBEL01000008">
    <property type="protein sequence ID" value="SNZ21461.1"/>
    <property type="molecule type" value="Genomic_DNA"/>
</dbReference>
<dbReference type="PANTHER" id="PTHR43774:SF1">
    <property type="entry name" value="PEPTIDE METHIONINE SULFOXIDE REDUCTASE MSRA 2"/>
    <property type="match status" value="1"/>
</dbReference>
<evidence type="ECO:0000313" key="7">
    <source>
        <dbReference type="Proteomes" id="UP000219439"/>
    </source>
</evidence>
<dbReference type="Proteomes" id="UP000219439">
    <property type="component" value="Unassembled WGS sequence"/>
</dbReference>
<evidence type="ECO:0000259" key="5">
    <source>
        <dbReference type="Pfam" id="PF01625"/>
    </source>
</evidence>
<keyword evidence="7" id="KW-1185">Reference proteome</keyword>
<dbReference type="EC" id="1.8.4.11" evidence="1"/>
<name>A0A285PNI1_9HYPH</name>